<gene>
    <name evidence="1" type="ORF">OK18_16910</name>
</gene>
<dbReference type="PATRIC" id="fig|1324352.5.peg.3533"/>
<name>A0A0G3MAK6_CHRGL</name>
<accession>A0A0G3MAK6</accession>
<dbReference type="RefSeq" id="WP_053328770.1">
    <property type="nucleotide sequence ID" value="NZ_CP009928.1"/>
</dbReference>
<dbReference type="InterPro" id="IPR046155">
    <property type="entry name" value="DUF6157"/>
</dbReference>
<dbReference type="Proteomes" id="UP000035213">
    <property type="component" value="Chromosome"/>
</dbReference>
<organism evidence="1 2">
    <name type="scientific">Chryseobacterium gallinarum</name>
    <dbReference type="NCBI Taxonomy" id="1324352"/>
    <lineage>
        <taxon>Bacteria</taxon>
        <taxon>Pseudomonadati</taxon>
        <taxon>Bacteroidota</taxon>
        <taxon>Flavobacteriia</taxon>
        <taxon>Flavobacteriales</taxon>
        <taxon>Weeksellaceae</taxon>
        <taxon>Chryseobacterium group</taxon>
        <taxon>Chryseobacterium</taxon>
    </lineage>
</organism>
<dbReference type="EMBL" id="CP009928">
    <property type="protein sequence ID" value="AKK74062.1"/>
    <property type="molecule type" value="Genomic_DNA"/>
</dbReference>
<reference evidence="1 2" key="1">
    <citation type="submission" date="2014-11" db="EMBL/GenBank/DDBJ databases">
        <authorList>
            <person name="Park G.-S."/>
            <person name="Hong S.-J."/>
            <person name="Jung B.K."/>
            <person name="Khan A.R."/>
            <person name="Kwak Y."/>
            <person name="Shin J.-H."/>
        </authorList>
    </citation>
    <scope>NUCLEOTIDE SEQUENCE [LARGE SCALE GENOMIC DNA]</scope>
    <source>
        <strain evidence="1 2">DSM 27622</strain>
    </source>
</reference>
<protein>
    <submittedName>
        <fullName evidence="1">Uncharacterized protein</fullName>
    </submittedName>
</protein>
<dbReference type="STRING" id="1324352.OK18_16910"/>
<dbReference type="KEGG" id="cgn:OK18_16910"/>
<evidence type="ECO:0000313" key="2">
    <source>
        <dbReference type="Proteomes" id="UP000035213"/>
    </source>
</evidence>
<dbReference type="Pfam" id="PF19654">
    <property type="entry name" value="DUF6157"/>
    <property type="match status" value="1"/>
</dbReference>
<sequence length="137" mass="15865">MKLHTTNYVNTFIEVAEDCPVSQAQVPPEKKEKTLANLQYEKISRNPYVYSSDDIIFGCYAIKNDISENEKQKEREKFFSKGQACLRSSPLAKRYGFGFHHNSEGKVALFPVESKEYQQFLNDNSVKKTKAMRSKRK</sequence>
<dbReference type="AlphaFoldDB" id="A0A0G3MAK6"/>
<proteinExistence type="predicted"/>
<evidence type="ECO:0000313" key="1">
    <source>
        <dbReference type="EMBL" id="AKK74062.1"/>
    </source>
</evidence>
<dbReference type="OrthoDB" id="2361182at2"/>